<reference evidence="2" key="1">
    <citation type="submission" date="2023-03" db="EMBL/GenBank/DDBJ databases">
        <title>Actinoallomurus iriomotensis NBRC 103684.</title>
        <authorList>
            <person name="Ichikawa N."/>
            <person name="Sato H."/>
            <person name="Tonouchi N."/>
        </authorList>
    </citation>
    <scope>NUCLEOTIDE SEQUENCE</scope>
    <source>
        <strain evidence="2">NBRC 103684</strain>
    </source>
</reference>
<dbReference type="InterPro" id="IPR050490">
    <property type="entry name" value="Bact_solute-bd_prot1"/>
</dbReference>
<feature type="signal peptide" evidence="1">
    <location>
        <begin position="1"/>
        <end position="31"/>
    </location>
</feature>
<dbReference type="Gene3D" id="3.40.190.10">
    <property type="entry name" value="Periplasmic binding protein-like II"/>
    <property type="match status" value="1"/>
</dbReference>
<organism evidence="2 3">
    <name type="scientific">Actinoallomurus iriomotensis</name>
    <dbReference type="NCBI Taxonomy" id="478107"/>
    <lineage>
        <taxon>Bacteria</taxon>
        <taxon>Bacillati</taxon>
        <taxon>Actinomycetota</taxon>
        <taxon>Actinomycetes</taxon>
        <taxon>Streptosporangiales</taxon>
        <taxon>Thermomonosporaceae</taxon>
        <taxon>Actinoallomurus</taxon>
    </lineage>
</organism>
<dbReference type="InterPro" id="IPR006059">
    <property type="entry name" value="SBP"/>
</dbReference>
<dbReference type="Proteomes" id="UP001165074">
    <property type="component" value="Unassembled WGS sequence"/>
</dbReference>
<dbReference type="PANTHER" id="PTHR43649:SF30">
    <property type="entry name" value="ABC TRANSPORTER SUBSTRATE-BINDING PROTEIN"/>
    <property type="match status" value="1"/>
</dbReference>
<sequence length="437" mass="47234">MEMRDTPRRAGRRLGVRVTAGAATLALASLAACSGGSGGSGGSHGAVVMWHGYTDVEAKAIAQLGQEWNAAHPDQKVNVTFGGSNDDALKKTLASFVSGKAPGIAYEFGSSINTLAARNQTQDLTSLVKSSPSFQWDDFFPAARQATTTPDGKIYGVPALVDNLALVYNKKLFDAAGLSYPTANWTWDDFRAAARKLTDASQHRFGWAYVNDGTEDTVWRYIAMLWQAGGDLLTPDNKKAAFDSPAGLQAMQLLHDMSVTDHSVYLDTGDGQYQNLFNSGKIGMLWTGPWDLSGINKDIPYGAQVLPAKVNHATIAGPDNYMLFNKGDRKTAWAFLQWLDSAQTHLKFAVATGDLPLRESETKLPGYKDFLKRYPANEVFVDNLSKNATKSRPNIPEYPKISQALGAAVQSVLLGKAQPQAALDQARQQVDQILAGA</sequence>
<proteinExistence type="predicted"/>
<accession>A0A9W6SBW7</accession>
<keyword evidence="3" id="KW-1185">Reference proteome</keyword>
<dbReference type="SUPFAM" id="SSF53850">
    <property type="entry name" value="Periplasmic binding protein-like II"/>
    <property type="match status" value="1"/>
</dbReference>
<keyword evidence="1" id="KW-0732">Signal</keyword>
<evidence type="ECO:0000256" key="1">
    <source>
        <dbReference type="SAM" id="SignalP"/>
    </source>
</evidence>
<dbReference type="Pfam" id="PF01547">
    <property type="entry name" value="SBP_bac_1"/>
    <property type="match status" value="1"/>
</dbReference>
<dbReference type="PANTHER" id="PTHR43649">
    <property type="entry name" value="ARABINOSE-BINDING PROTEIN-RELATED"/>
    <property type="match status" value="1"/>
</dbReference>
<comment type="caution">
    <text evidence="2">The sequence shown here is derived from an EMBL/GenBank/DDBJ whole genome shotgun (WGS) entry which is preliminary data.</text>
</comment>
<dbReference type="AlphaFoldDB" id="A0A9W6SBW7"/>
<protein>
    <submittedName>
        <fullName evidence="2">ABC transporter substrate-binding protein</fullName>
    </submittedName>
</protein>
<dbReference type="PROSITE" id="PS51257">
    <property type="entry name" value="PROKAR_LIPOPROTEIN"/>
    <property type="match status" value="1"/>
</dbReference>
<dbReference type="CDD" id="cd14748">
    <property type="entry name" value="PBP2_UgpB"/>
    <property type="match status" value="1"/>
</dbReference>
<evidence type="ECO:0000313" key="3">
    <source>
        <dbReference type="Proteomes" id="UP001165074"/>
    </source>
</evidence>
<name>A0A9W6SBW7_9ACTN</name>
<feature type="chain" id="PRO_5040792637" evidence="1">
    <location>
        <begin position="32"/>
        <end position="437"/>
    </location>
</feature>
<gene>
    <name evidence="2" type="ORF">Airi02_086780</name>
</gene>
<dbReference type="EMBL" id="BSTK01000017">
    <property type="protein sequence ID" value="GLY90749.1"/>
    <property type="molecule type" value="Genomic_DNA"/>
</dbReference>
<evidence type="ECO:0000313" key="2">
    <source>
        <dbReference type="EMBL" id="GLY90749.1"/>
    </source>
</evidence>